<feature type="domain" description="YknX-like beta-barrel" evidence="7">
    <location>
        <begin position="460"/>
        <end position="530"/>
    </location>
</feature>
<dbReference type="Pfam" id="PF25917">
    <property type="entry name" value="BSH_RND"/>
    <property type="match status" value="1"/>
</dbReference>
<dbReference type="GO" id="GO:0016020">
    <property type="term" value="C:membrane"/>
    <property type="evidence" value="ECO:0007669"/>
    <property type="project" value="InterPro"/>
</dbReference>
<comment type="similarity">
    <text evidence="2">Belongs to the membrane fusion protein (MFP) (TC 8.A.1) family.</text>
</comment>
<dbReference type="RefSeq" id="WP_226392951.1">
    <property type="nucleotide sequence ID" value="NZ_JADCKB010000015.1"/>
</dbReference>
<dbReference type="PANTHER" id="PTHR32347:SF14">
    <property type="entry name" value="EFFLUX SYSTEM COMPONENT YKNX-RELATED"/>
    <property type="match status" value="1"/>
</dbReference>
<dbReference type="NCBIfam" id="TIGR01730">
    <property type="entry name" value="RND_mfp"/>
    <property type="match status" value="1"/>
</dbReference>
<dbReference type="PRINTS" id="PR01490">
    <property type="entry name" value="RTXTOXIND"/>
</dbReference>
<feature type="region of interest" description="Disordered" evidence="4">
    <location>
        <begin position="615"/>
        <end position="643"/>
    </location>
</feature>
<name>A0A9D5LYL1_9FIRM</name>
<reference evidence="8" key="1">
    <citation type="submission" date="2020-10" db="EMBL/GenBank/DDBJ databases">
        <title>ChiBAC.</title>
        <authorList>
            <person name="Zenner C."/>
            <person name="Hitch T.C.A."/>
            <person name="Clavel T."/>
        </authorList>
    </citation>
    <scope>NUCLEOTIDE SEQUENCE</scope>
    <source>
        <strain evidence="8">DSM 107454</strain>
    </source>
</reference>
<sequence>MNKLKTFAAAAGKKLKRFFLGVWKFIKAHKILSIVILLLLILVLFIYSSGKKRQANLNPGFSEVPVSRQDIKATVTGSSVVEPNAEYSITPLVTGEILEAPFEEGDYVEKGQLMYRIDAETVETSLASANISIQKAQQAYNDAVNAHNSQTLSNSVQSADIAVQKAQQSYNDAVDSQNDLYVRAGTEGRITELYVKQGDTVNSGSKIADLVNDTYLKIRVPFNEADAEQISPGMTAELTLVGTGTKITGSVTSVSSASESTTGYMRIRYVNISAENPGALSAGDSATAMIGSIACNDVGVFEAFDSISITAKTSGTIASLQIETGDRVWPDTILAVLESDTLDSQLTNAELSLRDAELAKERSELQKADDNTNSSILSAKLALDDAILSRDKILKQLEDYNITAPISGTIVTKNKKAGDKLESGMSASAASTSSTGSGTSSSSGSLAVIYDMSSLCFDLDIDELDVKKIQVGQPVTITADASEKTYTGRVENVSVNGTAGTNGVTTYPVKIRILDFDSDLLPGMNVEAEIAISQVSNALSVPVSAVNRGDIVYVKGEKSDPNDTAPEGFYSVQVKTGISNEEYVEITDGLQEGDIVYIQQASQEELSPEMMMMRQGMSGAGGGPPSGGGGPPAGGGGGGGGMR</sequence>
<evidence type="ECO:0000256" key="2">
    <source>
        <dbReference type="ARBA" id="ARBA00009477"/>
    </source>
</evidence>
<protein>
    <submittedName>
        <fullName evidence="8">Efflux RND transporter periplasmic adaptor subunit</fullName>
    </submittedName>
</protein>
<dbReference type="EMBL" id="JADCKB010000015">
    <property type="protein sequence ID" value="MBE5040398.1"/>
    <property type="molecule type" value="Genomic_DNA"/>
</dbReference>
<evidence type="ECO:0000256" key="1">
    <source>
        <dbReference type="ARBA" id="ARBA00004196"/>
    </source>
</evidence>
<dbReference type="GO" id="GO:0030313">
    <property type="term" value="C:cell envelope"/>
    <property type="evidence" value="ECO:0007669"/>
    <property type="project" value="UniProtKB-SubCell"/>
</dbReference>
<dbReference type="Proteomes" id="UP000806542">
    <property type="component" value="Unassembled WGS sequence"/>
</dbReference>
<feature type="compositionally biased region" description="Gly residues" evidence="4">
    <location>
        <begin position="618"/>
        <end position="643"/>
    </location>
</feature>
<dbReference type="Pfam" id="PF25973">
    <property type="entry name" value="BSH_CzcB"/>
    <property type="match status" value="1"/>
</dbReference>
<dbReference type="InterPro" id="IPR058647">
    <property type="entry name" value="BSH_CzcB-like"/>
</dbReference>
<dbReference type="Gene3D" id="2.40.30.170">
    <property type="match status" value="2"/>
</dbReference>
<dbReference type="AlphaFoldDB" id="A0A9D5LYL1"/>
<keyword evidence="9" id="KW-1185">Reference proteome</keyword>
<gene>
    <name evidence="8" type="ORF">INF28_07970</name>
</gene>
<proteinExistence type="inferred from homology"/>
<comment type="caution">
    <text evidence="8">The sequence shown here is derived from an EMBL/GenBank/DDBJ whole genome shotgun (WGS) entry which is preliminary data.</text>
</comment>
<feature type="domain" description="CzcB-like barrel-sandwich hybrid" evidence="6">
    <location>
        <begin position="308"/>
        <end position="423"/>
    </location>
</feature>
<dbReference type="InterPro" id="IPR050465">
    <property type="entry name" value="UPF0194_transport"/>
</dbReference>
<dbReference type="InterPro" id="IPR058636">
    <property type="entry name" value="Beta-barrel_YknX"/>
</dbReference>
<evidence type="ECO:0000259" key="6">
    <source>
        <dbReference type="Pfam" id="PF25973"/>
    </source>
</evidence>
<evidence type="ECO:0000313" key="9">
    <source>
        <dbReference type="Proteomes" id="UP000806542"/>
    </source>
</evidence>
<evidence type="ECO:0000259" key="7">
    <source>
        <dbReference type="Pfam" id="PF25990"/>
    </source>
</evidence>
<dbReference type="InterPro" id="IPR058625">
    <property type="entry name" value="MdtA-like_BSH"/>
</dbReference>
<dbReference type="InterPro" id="IPR006143">
    <property type="entry name" value="RND_pump_MFP"/>
</dbReference>
<feature type="domain" description="Multidrug resistance protein MdtA-like barrel-sandwich hybrid" evidence="5">
    <location>
        <begin position="88"/>
        <end position="207"/>
    </location>
</feature>
<dbReference type="Gene3D" id="2.40.420.20">
    <property type="match status" value="1"/>
</dbReference>
<evidence type="ECO:0000256" key="4">
    <source>
        <dbReference type="SAM" id="MobiDB-lite"/>
    </source>
</evidence>
<dbReference type="GO" id="GO:0022857">
    <property type="term" value="F:transmembrane transporter activity"/>
    <property type="evidence" value="ECO:0007669"/>
    <property type="project" value="InterPro"/>
</dbReference>
<evidence type="ECO:0000313" key="8">
    <source>
        <dbReference type="EMBL" id="MBE5040398.1"/>
    </source>
</evidence>
<comment type="subcellular location">
    <subcellularLocation>
        <location evidence="1">Cell envelope</location>
    </subcellularLocation>
</comment>
<dbReference type="PANTHER" id="PTHR32347">
    <property type="entry name" value="EFFLUX SYSTEM COMPONENT YKNX-RELATED"/>
    <property type="match status" value="1"/>
</dbReference>
<dbReference type="Pfam" id="PF25990">
    <property type="entry name" value="Beta-barrel_YknX"/>
    <property type="match status" value="1"/>
</dbReference>
<dbReference type="Gene3D" id="2.40.50.100">
    <property type="match status" value="2"/>
</dbReference>
<evidence type="ECO:0000259" key="5">
    <source>
        <dbReference type="Pfam" id="PF25917"/>
    </source>
</evidence>
<organism evidence="8 9">
    <name type="scientific">Ructibacterium gallinarum</name>
    <dbReference type="NCBI Taxonomy" id="2779355"/>
    <lineage>
        <taxon>Bacteria</taxon>
        <taxon>Bacillati</taxon>
        <taxon>Bacillota</taxon>
        <taxon>Clostridia</taxon>
        <taxon>Eubacteriales</taxon>
        <taxon>Oscillospiraceae</taxon>
        <taxon>Ructibacterium</taxon>
    </lineage>
</organism>
<evidence type="ECO:0000256" key="3">
    <source>
        <dbReference type="ARBA" id="ARBA00023054"/>
    </source>
</evidence>
<keyword evidence="3" id="KW-0175">Coiled coil</keyword>
<accession>A0A9D5LYL1</accession>
<dbReference type="SUPFAM" id="SSF111369">
    <property type="entry name" value="HlyD-like secretion proteins"/>
    <property type="match status" value="2"/>
</dbReference>